<keyword evidence="7 8" id="KW-0546">Nucleotide metabolism</keyword>
<comment type="caution">
    <text evidence="13">The sequence shown here is derived from an EMBL/GenBank/DDBJ whole genome shotgun (WGS) entry which is preliminary data.</text>
</comment>
<dbReference type="NCBIfam" id="NF001908">
    <property type="entry name" value="PRK00668.1"/>
    <property type="match status" value="1"/>
</dbReference>
<protein>
    <recommendedName>
        <fullName evidence="8 11">Nucleoside diphosphate kinase</fullName>
        <shortName evidence="8">NDK</shortName>
        <shortName evidence="8">NDP kinase</shortName>
        <ecNumber evidence="8 11">2.7.4.6</ecNumber>
    </recommendedName>
    <alternativeName>
        <fullName evidence="8">Nucleoside-2-P kinase</fullName>
    </alternativeName>
</protein>
<feature type="binding site" evidence="8 9">
    <location>
        <position position="62"/>
    </location>
    <ligand>
        <name>ATP</name>
        <dbReference type="ChEBI" id="CHEBI:30616"/>
    </ligand>
</feature>
<feature type="domain" description="Nucleoside diphosphate kinase-like" evidence="12">
    <location>
        <begin position="6"/>
        <end position="143"/>
    </location>
</feature>
<dbReference type="InterPro" id="IPR034907">
    <property type="entry name" value="NDK-like_dom"/>
</dbReference>
<evidence type="ECO:0000256" key="5">
    <source>
        <dbReference type="ARBA" id="ARBA00022777"/>
    </source>
</evidence>
<comment type="subcellular location">
    <subcellularLocation>
        <location evidence="8">Cytoplasm</location>
    </subcellularLocation>
</comment>
<keyword evidence="3 8" id="KW-0808">Transferase</keyword>
<dbReference type="SUPFAM" id="SSF54919">
    <property type="entry name" value="Nucleoside diphosphate kinase, NDK"/>
    <property type="match status" value="1"/>
</dbReference>
<evidence type="ECO:0000256" key="2">
    <source>
        <dbReference type="ARBA" id="ARBA00008142"/>
    </source>
</evidence>
<dbReference type="InterPro" id="IPR023005">
    <property type="entry name" value="Nucleoside_diP_kinase_AS"/>
</dbReference>
<keyword evidence="8" id="KW-0460">Magnesium</keyword>
<dbReference type="EC" id="2.7.4.6" evidence="8 11"/>
<dbReference type="PANTHER" id="PTHR11349">
    <property type="entry name" value="NUCLEOSIDE DIPHOSPHATE KINASE"/>
    <property type="match status" value="1"/>
</dbReference>
<comment type="similarity">
    <text evidence="2 8 9 10">Belongs to the NDK family.</text>
</comment>
<dbReference type="Gene3D" id="3.30.70.141">
    <property type="entry name" value="Nucleoside diphosphate kinase-like domain"/>
    <property type="match status" value="1"/>
</dbReference>
<keyword evidence="6 8" id="KW-0067">ATP-binding</keyword>
<sequence>MEDMAREQTFVMVKPDGVQRGLVGEIVARFERKGLKLVAAKLVQVSKELAEAHYAEHRERPFFGELVQFITSSPVFAMILEGENAIAVVRAMMGKTNPAEAAPGTIRGDLGLTIGMNVVHGSDSPESAKREIELWFPEGALTYDRTVDAWLA</sequence>
<feature type="active site" description="Pros-phosphohistidine intermediate" evidence="8 9">
    <location>
        <position position="120"/>
    </location>
</feature>
<evidence type="ECO:0000256" key="4">
    <source>
        <dbReference type="ARBA" id="ARBA00022741"/>
    </source>
</evidence>
<keyword evidence="5 8" id="KW-0418">Kinase</keyword>
<dbReference type="HAMAP" id="MF_00451">
    <property type="entry name" value="NDP_kinase"/>
    <property type="match status" value="1"/>
</dbReference>
<dbReference type="EMBL" id="JASGCB010000024">
    <property type="protein sequence ID" value="MDI9260860.1"/>
    <property type="molecule type" value="Genomic_DNA"/>
</dbReference>
<evidence type="ECO:0000256" key="8">
    <source>
        <dbReference type="HAMAP-Rule" id="MF_00451"/>
    </source>
</evidence>
<dbReference type="Pfam" id="PF00334">
    <property type="entry name" value="NDK"/>
    <property type="match status" value="1"/>
</dbReference>
<keyword evidence="14" id="KW-1185">Reference proteome</keyword>
<feature type="binding site" evidence="8 9">
    <location>
        <position position="96"/>
    </location>
    <ligand>
        <name>ATP</name>
        <dbReference type="ChEBI" id="CHEBI:30616"/>
    </ligand>
</feature>
<dbReference type="InterPro" id="IPR001564">
    <property type="entry name" value="Nucleoside_diP_kinase"/>
</dbReference>
<dbReference type="RefSeq" id="WP_283204292.1">
    <property type="nucleotide sequence ID" value="NZ_JASGCB010000024.1"/>
</dbReference>
<name>A0ABT6Y0J7_ALISE</name>
<keyword evidence="8" id="KW-0479">Metal-binding</keyword>
<dbReference type="InterPro" id="IPR036850">
    <property type="entry name" value="NDK-like_dom_sf"/>
</dbReference>
<organism evidence="13 14">
    <name type="scientific">Alicyclobacillus sendaiensis PA2</name>
    <dbReference type="NCBI Taxonomy" id="3029425"/>
    <lineage>
        <taxon>Bacteria</taxon>
        <taxon>Bacillati</taxon>
        <taxon>Bacillota</taxon>
        <taxon>Bacilli</taxon>
        <taxon>Bacillales</taxon>
        <taxon>Alicyclobacillaceae</taxon>
        <taxon>Alicyclobacillus</taxon>
    </lineage>
</organism>
<feature type="binding site" evidence="8 9">
    <location>
        <position position="117"/>
    </location>
    <ligand>
        <name>ATP</name>
        <dbReference type="ChEBI" id="CHEBI:30616"/>
    </ligand>
</feature>
<keyword evidence="8" id="KW-0597">Phosphoprotein</keyword>
<dbReference type="Proteomes" id="UP001529245">
    <property type="component" value="Unassembled WGS sequence"/>
</dbReference>
<evidence type="ECO:0000256" key="3">
    <source>
        <dbReference type="ARBA" id="ARBA00022679"/>
    </source>
</evidence>
<evidence type="ECO:0000256" key="1">
    <source>
        <dbReference type="ARBA" id="ARBA00001946"/>
    </source>
</evidence>
<proteinExistence type="inferred from homology"/>
<evidence type="ECO:0000259" key="12">
    <source>
        <dbReference type="SMART" id="SM00562"/>
    </source>
</evidence>
<dbReference type="CDD" id="cd04413">
    <property type="entry name" value="NDPk_I"/>
    <property type="match status" value="1"/>
</dbReference>
<gene>
    <name evidence="8 13" type="primary">ndk</name>
    <name evidence="13" type="ORF">QID03_11865</name>
</gene>
<accession>A0ABT6Y0J7</accession>
<comment type="cofactor">
    <cofactor evidence="1 8">
        <name>Mg(2+)</name>
        <dbReference type="ChEBI" id="CHEBI:18420"/>
    </cofactor>
</comment>
<dbReference type="PROSITE" id="PS51374">
    <property type="entry name" value="NDPK_LIKE"/>
    <property type="match status" value="1"/>
</dbReference>
<evidence type="ECO:0000256" key="7">
    <source>
        <dbReference type="ARBA" id="ARBA00023080"/>
    </source>
</evidence>
<dbReference type="PRINTS" id="PR01243">
    <property type="entry name" value="NUCDPKINASE"/>
</dbReference>
<evidence type="ECO:0000313" key="14">
    <source>
        <dbReference type="Proteomes" id="UP001529245"/>
    </source>
</evidence>
<evidence type="ECO:0000256" key="9">
    <source>
        <dbReference type="PROSITE-ProRule" id="PRU00706"/>
    </source>
</evidence>
<feature type="binding site" evidence="8 9">
    <location>
        <position position="107"/>
    </location>
    <ligand>
        <name>ATP</name>
        <dbReference type="ChEBI" id="CHEBI:30616"/>
    </ligand>
</feature>
<comment type="function">
    <text evidence="8">Major role in the synthesis of nucleoside triphosphates other than ATP. The ATP gamma phosphate is transferred to the NDP beta phosphate via a ping-pong mechanism, using a phosphorylated active-site intermediate.</text>
</comment>
<dbReference type="GO" id="GO:0004550">
    <property type="term" value="F:nucleoside diphosphate kinase activity"/>
    <property type="evidence" value="ECO:0007669"/>
    <property type="project" value="UniProtKB-EC"/>
</dbReference>
<evidence type="ECO:0000256" key="6">
    <source>
        <dbReference type="ARBA" id="ARBA00022840"/>
    </source>
</evidence>
<keyword evidence="4 8" id="KW-0547">Nucleotide-binding</keyword>
<reference evidence="13 14" key="1">
    <citation type="submission" date="2023-04" db="EMBL/GenBank/DDBJ databases">
        <title>A. sendaiensis sub sp. chiapanensis a novel subspecie with specific adaptation in bacterial cell wall isolated from an active volcano.</title>
        <authorList>
            <person name="Alvarez Gutierrez P.E."/>
            <person name="Ortiz Cortes L.Y."/>
        </authorList>
    </citation>
    <scope>NUCLEOTIDE SEQUENCE [LARGE SCALE GENOMIC DNA]</scope>
    <source>
        <strain evidence="13 14">PA2</strain>
    </source>
</reference>
<dbReference type="PROSITE" id="PS00469">
    <property type="entry name" value="NDPK"/>
    <property type="match status" value="1"/>
</dbReference>
<comment type="subunit">
    <text evidence="8">Homotetramer.</text>
</comment>
<comment type="catalytic activity">
    <reaction evidence="8 11">
        <text>a 2'-deoxyribonucleoside 5'-diphosphate + ATP = a 2'-deoxyribonucleoside 5'-triphosphate + ADP</text>
        <dbReference type="Rhea" id="RHEA:44640"/>
        <dbReference type="ChEBI" id="CHEBI:30616"/>
        <dbReference type="ChEBI" id="CHEBI:61560"/>
        <dbReference type="ChEBI" id="CHEBI:73316"/>
        <dbReference type="ChEBI" id="CHEBI:456216"/>
        <dbReference type="EC" id="2.7.4.6"/>
    </reaction>
</comment>
<evidence type="ECO:0000313" key="13">
    <source>
        <dbReference type="EMBL" id="MDI9260860.1"/>
    </source>
</evidence>
<dbReference type="SMART" id="SM00562">
    <property type="entry name" value="NDK"/>
    <property type="match status" value="1"/>
</dbReference>
<feature type="binding site" evidence="8 9">
    <location>
        <position position="90"/>
    </location>
    <ligand>
        <name>ATP</name>
        <dbReference type="ChEBI" id="CHEBI:30616"/>
    </ligand>
</feature>
<evidence type="ECO:0000256" key="10">
    <source>
        <dbReference type="RuleBase" id="RU004011"/>
    </source>
</evidence>
<feature type="binding site" evidence="8 9">
    <location>
        <position position="14"/>
    </location>
    <ligand>
        <name>ATP</name>
        <dbReference type="ChEBI" id="CHEBI:30616"/>
    </ligand>
</feature>
<keyword evidence="8" id="KW-0963">Cytoplasm</keyword>
<evidence type="ECO:0000256" key="11">
    <source>
        <dbReference type="RuleBase" id="RU004013"/>
    </source>
</evidence>
<comment type="catalytic activity">
    <reaction evidence="8">
        <text>a ribonucleoside 5'-diphosphate + ATP = a ribonucleoside 5'-triphosphate + ADP</text>
        <dbReference type="Rhea" id="RHEA:18113"/>
        <dbReference type="ChEBI" id="CHEBI:30616"/>
        <dbReference type="ChEBI" id="CHEBI:57930"/>
        <dbReference type="ChEBI" id="CHEBI:61557"/>
        <dbReference type="ChEBI" id="CHEBI:456216"/>
        <dbReference type="EC" id="2.7.4.6"/>
    </reaction>
</comment>